<feature type="transmembrane region" description="Helical" evidence="12">
    <location>
        <begin position="436"/>
        <end position="459"/>
    </location>
</feature>
<feature type="modified residue" description="4-aspartylphosphate" evidence="11">
    <location>
        <position position="1005"/>
    </location>
</feature>
<dbReference type="PROSITE" id="PS50109">
    <property type="entry name" value="HIS_KIN"/>
    <property type="match status" value="1"/>
</dbReference>
<dbReference type="eggNOG" id="COG1457">
    <property type="taxonomic scope" value="Bacteria"/>
</dbReference>
<dbReference type="Gene3D" id="1.10.287.130">
    <property type="match status" value="1"/>
</dbReference>
<feature type="transmembrane region" description="Helical" evidence="12">
    <location>
        <begin position="192"/>
        <end position="218"/>
    </location>
</feature>
<dbReference type="Gene3D" id="3.30.565.10">
    <property type="entry name" value="Histidine kinase-like ATPase, C-terminal domain"/>
    <property type="match status" value="1"/>
</dbReference>
<reference evidence="15 16" key="1">
    <citation type="journal article" date="2012" name="J. Bacteriol.">
        <title>Complete genome sequence of phototrophic betaproteobacterium Rubrivivax gelatinosus IL144.</title>
        <authorList>
            <person name="Nagashima S."/>
            <person name="Kamimura A."/>
            <person name="Shimizu T."/>
            <person name="Nakamura-isaki S."/>
            <person name="Aono E."/>
            <person name="Sakamoto K."/>
            <person name="Ichikawa N."/>
            <person name="Nakazawa H."/>
            <person name="Sekine M."/>
            <person name="Yamazaki S."/>
            <person name="Fujita N."/>
            <person name="Shimada K."/>
            <person name="Hanada S."/>
            <person name="Nagashima K.V.P."/>
        </authorList>
    </citation>
    <scope>NUCLEOTIDE SEQUENCE [LARGE SCALE GENOMIC DNA]</scope>
    <source>
        <strain evidence="16">NBRC 100245 / IL144</strain>
    </source>
</reference>
<gene>
    <name evidence="15" type="ordered locus">RGE_40060</name>
</gene>
<dbReference type="RefSeq" id="WP_014430192.1">
    <property type="nucleotide sequence ID" value="NC_017075.1"/>
</dbReference>
<dbReference type="PANTHER" id="PTHR43047">
    <property type="entry name" value="TWO-COMPONENT HISTIDINE PROTEIN KINASE"/>
    <property type="match status" value="1"/>
</dbReference>
<evidence type="ECO:0000313" key="16">
    <source>
        <dbReference type="Proteomes" id="UP000007883"/>
    </source>
</evidence>
<dbReference type="Pfam" id="PF02518">
    <property type="entry name" value="HATPase_c"/>
    <property type="match status" value="1"/>
</dbReference>
<dbReference type="Proteomes" id="UP000007883">
    <property type="component" value="Chromosome"/>
</dbReference>
<dbReference type="InterPro" id="IPR003661">
    <property type="entry name" value="HisK_dim/P_dom"/>
</dbReference>
<organism evidence="15 16">
    <name type="scientific">Rubrivivax gelatinosus (strain NBRC 100245 / IL144)</name>
    <dbReference type="NCBI Taxonomy" id="983917"/>
    <lineage>
        <taxon>Bacteria</taxon>
        <taxon>Pseudomonadati</taxon>
        <taxon>Pseudomonadota</taxon>
        <taxon>Betaproteobacteria</taxon>
        <taxon>Burkholderiales</taxon>
        <taxon>Sphaerotilaceae</taxon>
        <taxon>Rubrivivax</taxon>
    </lineage>
</organism>
<dbReference type="EC" id="2.7.13.3" evidence="2"/>
<sequence>MSPPADTAAAPAEAPQRVVKTRRDYNAWVARETIEDYALRFTPRSFRRWSEWRVANTAFGASSFLILEAVGATLLVQYGFVNAALAILATGLVIFLAGWPISVYAARHGVDMDLLTRGAGFGYIGSTITSLIYASFTFIFFALEAAVMAYALELALDIPPALGYLLCALVVIPLVTHGVTAISRLQVWTQPLWIAMLVVPYVFVFHAEPGLLAGLASYGGEHGVAGFDVLAFGAATTVGIALITQMGEQADYLRFMPEKASRGGWRWHLAVLAGGPGWVLPGVLKMLGGALLAYLAITRMVPPERAVDPNQMYLAAYETVFSDYGVAVAVTAAFVLVSQLKINVTNAYAGSLAWSNFFSRLTHAHPGRVVWMVFNTAIALVLMEMNVFQALSHVLGLYANVAIAWMMAVVADLVVNKPLGWSPPGIEFKRAHLYDINPVGVGAMGIASALSVAAHLGAFGELAQAYSAAIALVTAFVASPLIAWATQGRYYLARTSTLPAGAIPIVAEPAAADGRYARLRHRCTVCEREYETEDMAFCPAYQAGICSLCCTLDARCHDLCKPRAKLLAQWRALLARLLPARMAPQLDAGLADYLLLMGLVTPALALVLGVAHRQALRLLGDQAAALGTTLTQGFVSTFLLLWIAAGIGVWWGVLAHRSRAAAQEESNRQTLALQREIESHARTDAALQAAREEADRARGHAEAANRAKSRYITTISHELRTPLNSILGYAQLLEEDEAMPPHRRQAVAVIRRGGDHLLSLIEGTLDIARIESGKLALEVRPMRFADGLAEIARMFELQAAGRGLAFRFAVDGRLPAVVRADEKRLRQILINLLGNAIKFTQAGQVTLRVAHQREMARFEIADTGPGMTADELARVFEPFERGSAASGQSVGSTGLGLTIARMLCELMGGEMTVASTPGQGSTFRIRLFLPEVAAAAPEVDTLRARRVGYEGRRRRVLAVDNEEADRRLVADLLQPLGFEVEGAASGEAALARLATDAPYDAVFMDLAMPGIDGWETIRRLRAAGHTMPLAVVSANAFDKKLDNDVGLPGEDFLVKPVRVGELLDWLGARLGLDWRYGARVPEPAPAPPPADAPLPPAELLRPLRDAVGLGHVRGVARQLDAIEAADPAHAGFAARMRLLARQFNYETMNDILNKALDEPRAA</sequence>
<dbReference type="SMART" id="SM00448">
    <property type="entry name" value="REC"/>
    <property type="match status" value="1"/>
</dbReference>
<feature type="domain" description="Response regulatory" evidence="14">
    <location>
        <begin position="955"/>
        <end position="1070"/>
    </location>
</feature>
<dbReference type="SUPFAM" id="SSF47384">
    <property type="entry name" value="Homodimeric domain of signal transducing histidine kinase"/>
    <property type="match status" value="1"/>
</dbReference>
<dbReference type="InterPro" id="IPR005467">
    <property type="entry name" value="His_kinase_dom"/>
</dbReference>
<dbReference type="STRING" id="983917.RGE_40060"/>
<keyword evidence="16" id="KW-1185">Reference proteome</keyword>
<dbReference type="KEGG" id="rge:RGE_40060"/>
<feature type="transmembrane region" description="Helical" evidence="12">
    <location>
        <begin position="54"/>
        <end position="78"/>
    </location>
</feature>
<dbReference type="eggNOG" id="COG0784">
    <property type="taxonomic scope" value="Bacteria"/>
</dbReference>
<dbReference type="Pfam" id="PF00512">
    <property type="entry name" value="HisKA"/>
    <property type="match status" value="1"/>
</dbReference>
<feature type="transmembrane region" description="Helical" evidence="12">
    <location>
        <begin position="84"/>
        <end position="106"/>
    </location>
</feature>
<feature type="transmembrane region" description="Helical" evidence="12">
    <location>
        <begin position="161"/>
        <end position="180"/>
    </location>
</feature>
<evidence type="ECO:0000256" key="10">
    <source>
        <dbReference type="ARBA" id="ARBA00070152"/>
    </source>
</evidence>
<dbReference type="InterPro" id="IPR001789">
    <property type="entry name" value="Sig_transdc_resp-reg_receiver"/>
</dbReference>
<dbReference type="FunFam" id="3.30.565.10:FF:000010">
    <property type="entry name" value="Sensor histidine kinase RcsC"/>
    <property type="match status" value="1"/>
</dbReference>
<dbReference type="PATRIC" id="fig|983917.3.peg.3904"/>
<feature type="domain" description="Histidine kinase" evidence="13">
    <location>
        <begin position="714"/>
        <end position="931"/>
    </location>
</feature>
<evidence type="ECO:0000256" key="1">
    <source>
        <dbReference type="ARBA" id="ARBA00000085"/>
    </source>
</evidence>
<feature type="transmembrane region" description="Helical" evidence="12">
    <location>
        <begin position="631"/>
        <end position="653"/>
    </location>
</feature>
<keyword evidence="12" id="KW-1133">Transmembrane helix</keyword>
<keyword evidence="6 15" id="KW-0418">Kinase</keyword>
<keyword evidence="5" id="KW-0732">Signal</keyword>
<accession>I0HWF5</accession>
<feature type="transmembrane region" description="Helical" evidence="12">
    <location>
        <begin position="118"/>
        <end position="141"/>
    </location>
</feature>
<feature type="transmembrane region" description="Helical" evidence="12">
    <location>
        <begin position="265"/>
        <end position="295"/>
    </location>
</feature>
<dbReference type="CDD" id="cd16922">
    <property type="entry name" value="HATPase_EvgS-ArcB-TorS-like"/>
    <property type="match status" value="1"/>
</dbReference>
<dbReference type="SMART" id="SM00388">
    <property type="entry name" value="HisKA"/>
    <property type="match status" value="1"/>
</dbReference>
<dbReference type="Gene3D" id="3.40.50.2300">
    <property type="match status" value="1"/>
</dbReference>
<dbReference type="PANTHER" id="PTHR43047:SF72">
    <property type="entry name" value="OSMOSENSING HISTIDINE PROTEIN KINASE SLN1"/>
    <property type="match status" value="1"/>
</dbReference>
<feature type="transmembrane region" description="Helical" evidence="12">
    <location>
        <begin position="590"/>
        <end position="611"/>
    </location>
</feature>
<dbReference type="CDD" id="cd17546">
    <property type="entry name" value="REC_hyHK_CKI1_RcsC-like"/>
    <property type="match status" value="1"/>
</dbReference>
<dbReference type="GO" id="GO:0005886">
    <property type="term" value="C:plasma membrane"/>
    <property type="evidence" value="ECO:0007669"/>
    <property type="project" value="TreeGrafter"/>
</dbReference>
<evidence type="ECO:0000256" key="11">
    <source>
        <dbReference type="PROSITE-ProRule" id="PRU00169"/>
    </source>
</evidence>
<evidence type="ECO:0000256" key="6">
    <source>
        <dbReference type="ARBA" id="ARBA00022777"/>
    </source>
</evidence>
<name>I0HWF5_RUBGI</name>
<dbReference type="GO" id="GO:0009927">
    <property type="term" value="F:histidine phosphotransfer kinase activity"/>
    <property type="evidence" value="ECO:0007669"/>
    <property type="project" value="TreeGrafter"/>
</dbReference>
<evidence type="ECO:0000256" key="7">
    <source>
        <dbReference type="ARBA" id="ARBA00023012"/>
    </source>
</evidence>
<keyword evidence="3 11" id="KW-0597">Phosphoprotein</keyword>
<evidence type="ECO:0000256" key="9">
    <source>
        <dbReference type="ARBA" id="ARBA00058004"/>
    </source>
</evidence>
<keyword evidence="12" id="KW-0472">Membrane</keyword>
<dbReference type="AlphaFoldDB" id="I0HWF5"/>
<evidence type="ECO:0000259" key="13">
    <source>
        <dbReference type="PROSITE" id="PS50109"/>
    </source>
</evidence>
<dbReference type="PROSITE" id="PS50110">
    <property type="entry name" value="RESPONSE_REGULATORY"/>
    <property type="match status" value="1"/>
</dbReference>
<evidence type="ECO:0000313" key="15">
    <source>
        <dbReference type="EMBL" id="BAL97342.1"/>
    </source>
</evidence>
<feature type="transmembrane region" description="Helical" evidence="12">
    <location>
        <begin position="315"/>
        <end position="337"/>
    </location>
</feature>
<evidence type="ECO:0000256" key="2">
    <source>
        <dbReference type="ARBA" id="ARBA00012438"/>
    </source>
</evidence>
<dbReference type="SUPFAM" id="SSF52172">
    <property type="entry name" value="CheY-like"/>
    <property type="match status" value="1"/>
</dbReference>
<dbReference type="Gene3D" id="1.10.4160.10">
    <property type="entry name" value="Hydantoin permease"/>
    <property type="match status" value="1"/>
</dbReference>
<comment type="function">
    <text evidence="9">Member of the two-component regulatory system BvgS/BvgA. Phosphorylates BvgA via a four-step phosphorelay in response to environmental signals.</text>
</comment>
<evidence type="ECO:0000256" key="12">
    <source>
        <dbReference type="SAM" id="Phobius"/>
    </source>
</evidence>
<feature type="transmembrane region" description="Helical" evidence="12">
    <location>
        <begin position="224"/>
        <end position="244"/>
    </location>
</feature>
<evidence type="ECO:0000256" key="3">
    <source>
        <dbReference type="ARBA" id="ARBA00022553"/>
    </source>
</evidence>
<protein>
    <recommendedName>
        <fullName evidence="10">Virulence sensor protein BvgS</fullName>
        <ecNumber evidence="2">2.7.13.3</ecNumber>
    </recommendedName>
</protein>
<keyword evidence="7" id="KW-0902">Two-component regulatory system</keyword>
<proteinExistence type="predicted"/>
<keyword evidence="12" id="KW-0812">Transmembrane</keyword>
<dbReference type="InterPro" id="IPR004358">
    <property type="entry name" value="Sig_transdc_His_kin-like_C"/>
</dbReference>
<dbReference type="SUPFAM" id="SSF55874">
    <property type="entry name" value="ATPase domain of HSP90 chaperone/DNA topoisomerase II/histidine kinase"/>
    <property type="match status" value="1"/>
</dbReference>
<dbReference type="InterPro" id="IPR036097">
    <property type="entry name" value="HisK_dim/P_sf"/>
</dbReference>
<dbReference type="SMART" id="SM00387">
    <property type="entry name" value="HATPase_c"/>
    <property type="match status" value="1"/>
</dbReference>
<evidence type="ECO:0000256" key="8">
    <source>
        <dbReference type="ARBA" id="ARBA00023026"/>
    </source>
</evidence>
<dbReference type="PRINTS" id="PR00344">
    <property type="entry name" value="BCTRLSENSOR"/>
</dbReference>
<feature type="transmembrane region" description="Helical" evidence="12">
    <location>
        <begin position="465"/>
        <end position="485"/>
    </location>
</feature>
<dbReference type="InterPro" id="IPR003594">
    <property type="entry name" value="HATPase_dom"/>
</dbReference>
<dbReference type="HOGENOM" id="CLU_008084_1_0_4"/>
<feature type="transmembrane region" description="Helical" evidence="12">
    <location>
        <begin position="397"/>
        <end position="415"/>
    </location>
</feature>
<dbReference type="CDD" id="cd00082">
    <property type="entry name" value="HisKA"/>
    <property type="match status" value="1"/>
</dbReference>
<comment type="catalytic activity">
    <reaction evidence="1">
        <text>ATP + protein L-histidine = ADP + protein N-phospho-L-histidine.</text>
        <dbReference type="EC" id="2.7.13.3"/>
    </reaction>
</comment>
<dbReference type="eggNOG" id="COG2205">
    <property type="taxonomic scope" value="Bacteria"/>
</dbReference>
<dbReference type="Pfam" id="PF00072">
    <property type="entry name" value="Response_reg"/>
    <property type="match status" value="1"/>
</dbReference>
<evidence type="ECO:0000256" key="4">
    <source>
        <dbReference type="ARBA" id="ARBA00022679"/>
    </source>
</evidence>
<keyword evidence="4 15" id="KW-0808">Transferase</keyword>
<dbReference type="InterPro" id="IPR011006">
    <property type="entry name" value="CheY-like_superfamily"/>
</dbReference>
<dbReference type="InterPro" id="IPR036890">
    <property type="entry name" value="HATPase_C_sf"/>
</dbReference>
<dbReference type="GO" id="GO:0000155">
    <property type="term" value="F:phosphorelay sensor kinase activity"/>
    <property type="evidence" value="ECO:0007669"/>
    <property type="project" value="InterPro"/>
</dbReference>
<evidence type="ECO:0000259" key="14">
    <source>
        <dbReference type="PROSITE" id="PS50110"/>
    </source>
</evidence>
<keyword evidence="8" id="KW-0843">Virulence</keyword>
<evidence type="ECO:0000256" key="5">
    <source>
        <dbReference type="ARBA" id="ARBA00022729"/>
    </source>
</evidence>
<dbReference type="EMBL" id="AP012320">
    <property type="protein sequence ID" value="BAL97342.1"/>
    <property type="molecule type" value="Genomic_DNA"/>
</dbReference>